<dbReference type="EMBL" id="UYRW01001120">
    <property type="protein sequence ID" value="VDK74303.1"/>
    <property type="molecule type" value="Genomic_DNA"/>
</dbReference>
<accession>A0A182E9M7</accession>
<dbReference type="STRING" id="42157.A0A182E9M7"/>
<dbReference type="Proteomes" id="UP000271087">
    <property type="component" value="Unassembled WGS sequence"/>
</dbReference>
<proteinExistence type="predicted"/>
<evidence type="ECO:0000313" key="2">
    <source>
        <dbReference type="Proteomes" id="UP000271087"/>
    </source>
</evidence>
<dbReference type="WBParaSite" id="nOo.2.0.1.t04740-RA">
    <property type="protein sequence ID" value="nOo.2.0.1.t04740-RA"/>
    <property type="gene ID" value="nOo.2.0.1.g04740"/>
</dbReference>
<dbReference type="AlphaFoldDB" id="A0A182E9M7"/>
<dbReference type="OrthoDB" id="5867243at2759"/>
<dbReference type="SUPFAM" id="SSF52058">
    <property type="entry name" value="L domain-like"/>
    <property type="match status" value="1"/>
</dbReference>
<evidence type="ECO:0000313" key="1">
    <source>
        <dbReference type="EMBL" id="VDK74303.1"/>
    </source>
</evidence>
<gene>
    <name evidence="1" type="ORF">NOO_LOCUS4740</name>
</gene>
<dbReference type="Gene3D" id="3.80.10.10">
    <property type="entry name" value="Ribonuclease Inhibitor"/>
    <property type="match status" value="1"/>
</dbReference>
<reference evidence="3" key="1">
    <citation type="submission" date="2016-06" db="UniProtKB">
        <authorList>
            <consortium name="WormBaseParasite"/>
        </authorList>
    </citation>
    <scope>IDENTIFICATION</scope>
</reference>
<dbReference type="InterPro" id="IPR032675">
    <property type="entry name" value="LRR_dom_sf"/>
</dbReference>
<organism evidence="3">
    <name type="scientific">Onchocerca ochengi</name>
    <name type="common">Filarial nematode worm</name>
    <dbReference type="NCBI Taxonomy" id="42157"/>
    <lineage>
        <taxon>Eukaryota</taxon>
        <taxon>Metazoa</taxon>
        <taxon>Ecdysozoa</taxon>
        <taxon>Nematoda</taxon>
        <taxon>Chromadorea</taxon>
        <taxon>Rhabditida</taxon>
        <taxon>Spirurina</taxon>
        <taxon>Spiruromorpha</taxon>
        <taxon>Filarioidea</taxon>
        <taxon>Onchocercidae</taxon>
        <taxon>Onchocerca</taxon>
    </lineage>
</organism>
<reference evidence="1 2" key="2">
    <citation type="submission" date="2018-08" db="EMBL/GenBank/DDBJ databases">
        <authorList>
            <person name="Laetsch R D."/>
            <person name="Stevens L."/>
            <person name="Kumar S."/>
            <person name="Blaxter L. M."/>
        </authorList>
    </citation>
    <scope>NUCLEOTIDE SEQUENCE [LARGE SCALE GENOMIC DNA]</scope>
</reference>
<keyword evidence="2" id="KW-1185">Reference proteome</keyword>
<protein>
    <submittedName>
        <fullName evidence="3">Leucine-rich repeat protein</fullName>
    </submittedName>
</protein>
<sequence length="89" mass="9863">MLLGYPGKSWKKSVMAIMTVSGACVVDGVNEQDTVICTGQGLLRIPSRIPPDTVRLDLQENKISEIRKNDLKALRRLKILLVAFHISSD</sequence>
<evidence type="ECO:0000313" key="3">
    <source>
        <dbReference type="WBParaSite" id="nOo.2.0.1.t04740-RA"/>
    </source>
</evidence>
<name>A0A182E9M7_ONCOC</name>